<evidence type="ECO:0000256" key="3">
    <source>
        <dbReference type="ARBA" id="ARBA00010117"/>
    </source>
</evidence>
<dbReference type="EMBL" id="OW240923">
    <property type="protein sequence ID" value="CAH2326266.1"/>
    <property type="molecule type" value="Genomic_DNA"/>
</dbReference>
<dbReference type="InterPro" id="IPR036548">
    <property type="entry name" value="Cyt_c_oxidase_su8_sf"/>
</dbReference>
<dbReference type="PANTHER" id="PTHR16717">
    <property type="entry name" value="CYTOCHROME C OXIDASE POLYPEPTIDE VIII"/>
    <property type="match status" value="1"/>
</dbReference>
<gene>
    <name evidence="11" type="ORF">PECUL_23A061249</name>
</gene>
<organism evidence="11 12">
    <name type="scientific">Pelobates cultripes</name>
    <name type="common">Western spadefoot toad</name>
    <dbReference type="NCBI Taxonomy" id="61616"/>
    <lineage>
        <taxon>Eukaryota</taxon>
        <taxon>Metazoa</taxon>
        <taxon>Chordata</taxon>
        <taxon>Craniata</taxon>
        <taxon>Vertebrata</taxon>
        <taxon>Euteleostomi</taxon>
        <taxon>Amphibia</taxon>
        <taxon>Batrachia</taxon>
        <taxon>Anura</taxon>
        <taxon>Pelobatoidea</taxon>
        <taxon>Pelobatidae</taxon>
        <taxon>Pelobates</taxon>
    </lineage>
</organism>
<evidence type="ECO:0000256" key="2">
    <source>
        <dbReference type="ARBA" id="ARBA00004673"/>
    </source>
</evidence>
<name>A0AAD1TGE0_PELCU</name>
<keyword evidence="5" id="KW-0999">Mitochondrion inner membrane</keyword>
<feature type="non-terminal residue" evidence="11">
    <location>
        <position position="1"/>
    </location>
</feature>
<keyword evidence="4 10" id="KW-0812">Transmembrane</keyword>
<evidence type="ECO:0000256" key="9">
    <source>
        <dbReference type="ARBA" id="ARBA00023136"/>
    </source>
</evidence>
<evidence type="ECO:0000256" key="7">
    <source>
        <dbReference type="ARBA" id="ARBA00022989"/>
    </source>
</evidence>
<dbReference type="Pfam" id="PF02285">
    <property type="entry name" value="COX8"/>
    <property type="match status" value="1"/>
</dbReference>
<keyword evidence="7 10" id="KW-1133">Transmembrane helix</keyword>
<evidence type="ECO:0000256" key="6">
    <source>
        <dbReference type="ARBA" id="ARBA00022946"/>
    </source>
</evidence>
<dbReference type="GO" id="GO:0005743">
    <property type="term" value="C:mitochondrial inner membrane"/>
    <property type="evidence" value="ECO:0007669"/>
    <property type="project" value="UniProtKB-SubCell"/>
</dbReference>
<dbReference type="InterPro" id="IPR003205">
    <property type="entry name" value="Cyt_c_oxidase_su8"/>
</dbReference>
<dbReference type="SUPFAM" id="SSF81431">
    <property type="entry name" value="Mitochondrial cytochrome c oxidase subunit VIIIb (aka IX)"/>
    <property type="match status" value="1"/>
</dbReference>
<dbReference type="Gene3D" id="4.10.81.10">
    <property type="entry name" value="Cytochrome c oxidase, subunit 8"/>
    <property type="match status" value="1"/>
</dbReference>
<evidence type="ECO:0000313" key="12">
    <source>
        <dbReference type="Proteomes" id="UP001295444"/>
    </source>
</evidence>
<keyword evidence="12" id="KW-1185">Reference proteome</keyword>
<comment type="pathway">
    <text evidence="2">Energy metabolism; oxidative phosphorylation.</text>
</comment>
<proteinExistence type="inferred from homology"/>
<feature type="transmembrane region" description="Helical" evidence="10">
    <location>
        <begin position="142"/>
        <end position="165"/>
    </location>
</feature>
<dbReference type="AlphaFoldDB" id="A0AAD1TGE0"/>
<keyword evidence="6" id="KW-0809">Transit peptide</keyword>
<comment type="subcellular location">
    <subcellularLocation>
        <location evidence="1">Mitochondrion inner membrane</location>
        <topology evidence="1">Single-pass membrane protein</topology>
    </subcellularLocation>
</comment>
<keyword evidence="8" id="KW-0496">Mitochondrion</keyword>
<feature type="transmembrane region" description="Helical" evidence="10">
    <location>
        <begin position="110"/>
        <end position="130"/>
    </location>
</feature>
<dbReference type="PANTHER" id="PTHR16717:SF6">
    <property type="entry name" value="CYTOCHROME C OXIDASE SUBUNIT 8B"/>
    <property type="match status" value="1"/>
</dbReference>
<dbReference type="Proteomes" id="UP001295444">
    <property type="component" value="Chromosome 12"/>
</dbReference>
<comment type="similarity">
    <text evidence="3">Belongs to the cytochrome c oxidase VIII family.</text>
</comment>
<evidence type="ECO:0000313" key="11">
    <source>
        <dbReference type="EMBL" id="CAH2326266.1"/>
    </source>
</evidence>
<accession>A0AAD1TGE0</accession>
<protein>
    <submittedName>
        <fullName evidence="11">Cytochrome c oxidase subunit 8B, mitochondrial-like</fullName>
    </submittedName>
</protein>
<evidence type="ECO:0000256" key="10">
    <source>
        <dbReference type="SAM" id="Phobius"/>
    </source>
</evidence>
<reference evidence="11" key="1">
    <citation type="submission" date="2022-03" db="EMBL/GenBank/DDBJ databases">
        <authorList>
            <person name="Alioto T."/>
            <person name="Alioto T."/>
            <person name="Gomez Garrido J."/>
        </authorList>
    </citation>
    <scope>NUCLEOTIDE SEQUENCE</scope>
</reference>
<evidence type="ECO:0000256" key="8">
    <source>
        <dbReference type="ARBA" id="ARBA00023128"/>
    </source>
</evidence>
<keyword evidence="9 10" id="KW-0472">Membrane</keyword>
<evidence type="ECO:0000256" key="1">
    <source>
        <dbReference type="ARBA" id="ARBA00004434"/>
    </source>
</evidence>
<sequence>FLLVSSRIGSLTLCLVRCFLRSQFPRGLRRLVRKLRFRCYPRIRLLPGADWTLYLTDTYRVGPDTQTITMPLFTRTLGLLRRTAFPQVTSKAGIVHKPAKDALTAAQQGIGLGVLFMVFMIPSGWILAHMEDYKSRGNIDDTVYWLSLVALVMLLESNGSEAVVLQQENKIE</sequence>
<evidence type="ECO:0000256" key="4">
    <source>
        <dbReference type="ARBA" id="ARBA00022692"/>
    </source>
</evidence>
<dbReference type="GO" id="GO:0045277">
    <property type="term" value="C:respiratory chain complex IV"/>
    <property type="evidence" value="ECO:0007669"/>
    <property type="project" value="InterPro"/>
</dbReference>
<dbReference type="GO" id="GO:0006123">
    <property type="term" value="P:mitochondrial electron transport, cytochrome c to oxygen"/>
    <property type="evidence" value="ECO:0007669"/>
    <property type="project" value="InterPro"/>
</dbReference>
<evidence type="ECO:0000256" key="5">
    <source>
        <dbReference type="ARBA" id="ARBA00022792"/>
    </source>
</evidence>